<keyword evidence="5" id="KW-1185">Reference proteome</keyword>
<dbReference type="SUPFAM" id="SSF52833">
    <property type="entry name" value="Thioredoxin-like"/>
    <property type="match status" value="1"/>
</dbReference>
<dbReference type="InterPro" id="IPR036249">
    <property type="entry name" value="Thioredoxin-like_sf"/>
</dbReference>
<feature type="domain" description="GST N-terminal" evidence="2">
    <location>
        <begin position="1"/>
        <end position="82"/>
    </location>
</feature>
<evidence type="ECO:0000313" key="4">
    <source>
        <dbReference type="EMBL" id="ERT14527.1"/>
    </source>
</evidence>
<dbReference type="PROSITE" id="PS50405">
    <property type="entry name" value="GST_CTER"/>
    <property type="match status" value="1"/>
</dbReference>
<dbReference type="Gene3D" id="3.40.30.10">
    <property type="entry name" value="Glutaredoxin"/>
    <property type="match status" value="1"/>
</dbReference>
<dbReference type="RefSeq" id="WP_023043718.1">
    <property type="nucleotide sequence ID" value="NZ_AXDT01000027.1"/>
</dbReference>
<dbReference type="Gene3D" id="1.20.1050.10">
    <property type="match status" value="1"/>
</dbReference>
<dbReference type="GO" id="GO:0016740">
    <property type="term" value="F:transferase activity"/>
    <property type="evidence" value="ECO:0007669"/>
    <property type="project" value="UniProtKB-KW"/>
</dbReference>
<evidence type="ECO:0000313" key="5">
    <source>
        <dbReference type="Proteomes" id="UP000017133"/>
    </source>
</evidence>
<dbReference type="InterPro" id="IPR036282">
    <property type="entry name" value="Glutathione-S-Trfase_C_sf"/>
</dbReference>
<dbReference type="SFLD" id="SFLDG00358">
    <property type="entry name" value="Main_(cytGST)"/>
    <property type="match status" value="1"/>
</dbReference>
<dbReference type="CDD" id="cd03178">
    <property type="entry name" value="GST_C_Ure2p_like"/>
    <property type="match status" value="1"/>
</dbReference>
<comment type="caution">
    <text evidence="4">The sequence shown here is derived from an EMBL/GenBank/DDBJ whole genome shotgun (WGS) entry which is preliminary data.</text>
</comment>
<reference evidence="4 5" key="1">
    <citation type="submission" date="2013-10" db="EMBL/GenBank/DDBJ databases">
        <title>Whole Genome Shotgun Sequence of Photorhabdus temperata J3.</title>
        <authorList>
            <person name="Park G.-S."/>
            <person name="Hong S.-J."/>
            <person name="Shin J.-H."/>
        </authorList>
    </citation>
    <scope>NUCLEOTIDE SEQUENCE [LARGE SCALE GENOMIC DNA]</scope>
    <source>
        <strain evidence="4 5">J3</strain>
    </source>
</reference>
<dbReference type="InterPro" id="IPR004045">
    <property type="entry name" value="Glutathione_S-Trfase_N"/>
</dbReference>
<dbReference type="InterPro" id="IPR004046">
    <property type="entry name" value="GST_C"/>
</dbReference>
<dbReference type="InterPro" id="IPR010987">
    <property type="entry name" value="Glutathione-S-Trfase_C-like"/>
</dbReference>
<evidence type="ECO:0000259" key="3">
    <source>
        <dbReference type="PROSITE" id="PS50405"/>
    </source>
</evidence>
<dbReference type="PATRIC" id="fig|1389415.4.peg.610"/>
<dbReference type="EMBL" id="AXDT01000027">
    <property type="protein sequence ID" value="ERT14527.1"/>
    <property type="molecule type" value="Genomic_DNA"/>
</dbReference>
<organism evidence="4 5">
    <name type="scientific">Photorhabdus temperata J3</name>
    <dbReference type="NCBI Taxonomy" id="1389415"/>
    <lineage>
        <taxon>Bacteria</taxon>
        <taxon>Pseudomonadati</taxon>
        <taxon>Pseudomonadota</taxon>
        <taxon>Gammaproteobacteria</taxon>
        <taxon>Enterobacterales</taxon>
        <taxon>Morganellaceae</taxon>
        <taxon>Photorhabdus</taxon>
    </lineage>
</organism>
<dbReference type="PROSITE" id="PS50404">
    <property type="entry name" value="GST_NTER"/>
    <property type="match status" value="1"/>
</dbReference>
<dbReference type="SFLD" id="SFLDS00019">
    <property type="entry name" value="Glutathione_Transferase_(cytos"/>
    <property type="match status" value="1"/>
</dbReference>
<comment type="similarity">
    <text evidence="1">Belongs to the GST superfamily.</text>
</comment>
<evidence type="ECO:0000256" key="1">
    <source>
        <dbReference type="RuleBase" id="RU003494"/>
    </source>
</evidence>
<dbReference type="AlphaFoldDB" id="U7R5A5"/>
<name>U7R5A5_PHOTE</name>
<dbReference type="SFLD" id="SFLDG01151">
    <property type="entry name" value="Main.2:_Nu-like"/>
    <property type="match status" value="1"/>
</dbReference>
<evidence type="ECO:0000259" key="2">
    <source>
        <dbReference type="PROSITE" id="PS50404"/>
    </source>
</evidence>
<accession>U7R5A5</accession>
<protein>
    <submittedName>
        <fullName evidence="4">Glutathione S-transferase</fullName>
    </submittedName>
</protein>
<dbReference type="CDD" id="cd03048">
    <property type="entry name" value="GST_N_Ure2p_like"/>
    <property type="match status" value="1"/>
</dbReference>
<keyword evidence="4" id="KW-0808">Transferase</keyword>
<proteinExistence type="inferred from homology"/>
<sequence>MIYLYTDSSPNGYKITIALEELGLPYILKHVRIEKGENKLPEFLQLNPHGRIPVLVDESTDMTLFESAAILLYLASKTKQLLPEDFKSCWQAIMWLNFHASSVGPILGQRVHFELFATEENHTAVQRYRHLTEEAFATLNKRLCDHPFLAGDEYSIADIANFGWTHIARIIDFDFSHHEYLSAWHERIAVRPAVQRGIIIPEPATGP</sequence>
<dbReference type="SUPFAM" id="SSF47616">
    <property type="entry name" value="GST C-terminal domain-like"/>
    <property type="match status" value="1"/>
</dbReference>
<dbReference type="PANTHER" id="PTHR44051:SF22">
    <property type="entry name" value="DISULFIDE-BOND OXIDOREDUCTASE YGHU"/>
    <property type="match status" value="1"/>
</dbReference>
<dbReference type="Pfam" id="PF02798">
    <property type="entry name" value="GST_N"/>
    <property type="match status" value="1"/>
</dbReference>
<feature type="domain" description="GST C-terminal" evidence="3">
    <location>
        <begin position="85"/>
        <end position="207"/>
    </location>
</feature>
<dbReference type="PANTHER" id="PTHR44051">
    <property type="entry name" value="GLUTATHIONE S-TRANSFERASE-RELATED"/>
    <property type="match status" value="1"/>
</dbReference>
<dbReference type="Pfam" id="PF00043">
    <property type="entry name" value="GST_C"/>
    <property type="match status" value="1"/>
</dbReference>
<dbReference type="Proteomes" id="UP000017133">
    <property type="component" value="Unassembled WGS sequence"/>
</dbReference>
<dbReference type="InterPro" id="IPR040079">
    <property type="entry name" value="Glutathione_S-Trfase"/>
</dbReference>
<gene>
    <name evidence="4" type="ORF">O185_03100</name>
</gene>